<dbReference type="PANTHER" id="PTHR46911">
    <property type="match status" value="1"/>
</dbReference>
<sequence length="564" mass="62661">MALQSHRFGSTLDVNGSQRRQSEFTKPDVQLGFKEIEISFPCSSQTDLDFTRRLIKTPGLIPDDVTIQAMTPCRKDAILTTVESLKGAKKAILFSWISMSDNFRETMLGMTEDECLERVVECTKYARSLTVENPSAQDTEWTFSFGFEDFPNSRPEAALRFAEAIKNAWGPEPTKPLILGVAASVESTMPNVFADQVEYFLRNISDREKFVFSVHPHNDRGCGVASAELARLAGADRIEGCLFGNGERAGNVDLVTLALNLLTQGIDPQLDFSNLPEVRDIVEELTQIPTHPRAPYAGEFYFRAFSGAHQDAIIKGFRRHDAENNNTNSNTFHNGRPQDAWRVPYLPMDPPDIGIGYDRIIKVNSQSGKSGVAWLVMRALGLDLPLGLRMAFSKLMKRTSEAVQREITAEEIARLFLKTYNLEQTKVPLYIGSAADTPIDGNSILQDPDLVRAKNMETGPTFTTSIAKHLSRILGISVSNIELTEQDSAPKVIKQKYIVYAECTVLGFNDSFWGAAVGSNSRITQINAILSALYAGGMLKTRLETYTKISPLQGEWIEELPTRA</sequence>
<dbReference type="AlphaFoldDB" id="A0A3E2H5B4"/>
<dbReference type="EMBL" id="NCSJ02000158">
    <property type="protein sequence ID" value="RFU28595.1"/>
    <property type="molecule type" value="Genomic_DNA"/>
</dbReference>
<organism evidence="7 8">
    <name type="scientific">Scytalidium lignicola</name>
    <name type="common">Hyphomycete</name>
    <dbReference type="NCBI Taxonomy" id="5539"/>
    <lineage>
        <taxon>Eukaryota</taxon>
        <taxon>Fungi</taxon>
        <taxon>Dikarya</taxon>
        <taxon>Ascomycota</taxon>
        <taxon>Pezizomycotina</taxon>
        <taxon>Leotiomycetes</taxon>
        <taxon>Leotiomycetes incertae sedis</taxon>
        <taxon>Scytalidium</taxon>
    </lineage>
</organism>
<evidence type="ECO:0000256" key="2">
    <source>
        <dbReference type="ARBA" id="ARBA00009767"/>
    </source>
</evidence>
<dbReference type="NCBIfam" id="NF002991">
    <property type="entry name" value="PRK03739.1"/>
    <property type="match status" value="1"/>
</dbReference>
<dbReference type="InterPro" id="IPR036230">
    <property type="entry name" value="LeuA_allosteric_dom_sf"/>
</dbReference>
<keyword evidence="8" id="KW-1185">Reference proteome</keyword>
<proteinExistence type="inferred from homology"/>
<dbReference type="PROSITE" id="PS50991">
    <property type="entry name" value="PYR_CT"/>
    <property type="match status" value="1"/>
</dbReference>
<dbReference type="Gene3D" id="3.30.160.270">
    <property type="match status" value="1"/>
</dbReference>
<dbReference type="OrthoDB" id="418791at2759"/>
<evidence type="ECO:0000256" key="4">
    <source>
        <dbReference type="ARBA" id="ARBA00022679"/>
    </source>
</evidence>
<dbReference type="PROSITE" id="PS00816">
    <property type="entry name" value="AIPM_HOMOCIT_SYNTH_2"/>
    <property type="match status" value="1"/>
</dbReference>
<dbReference type="InterPro" id="IPR013785">
    <property type="entry name" value="Aldolase_TIM"/>
</dbReference>
<feature type="region of interest" description="Disordered" evidence="5">
    <location>
        <begin position="1"/>
        <end position="25"/>
    </location>
</feature>
<dbReference type="InterPro" id="IPR002034">
    <property type="entry name" value="AIPM/Hcit_synth_CS"/>
</dbReference>
<name>A0A3E2H5B4_SCYLI</name>
<dbReference type="GO" id="GO:0009098">
    <property type="term" value="P:L-leucine biosynthetic process"/>
    <property type="evidence" value="ECO:0007669"/>
    <property type="project" value="TreeGrafter"/>
</dbReference>
<evidence type="ECO:0000313" key="7">
    <source>
        <dbReference type="EMBL" id="RFU28595.1"/>
    </source>
</evidence>
<comment type="catalytic activity">
    <reaction evidence="1">
        <text>3-methyl-2-oxobutanoate + acetyl-CoA + H2O = (2S)-2-isopropylmalate + CoA + H(+)</text>
        <dbReference type="Rhea" id="RHEA:21524"/>
        <dbReference type="ChEBI" id="CHEBI:1178"/>
        <dbReference type="ChEBI" id="CHEBI:11851"/>
        <dbReference type="ChEBI" id="CHEBI:15377"/>
        <dbReference type="ChEBI" id="CHEBI:15378"/>
        <dbReference type="ChEBI" id="CHEBI:57287"/>
        <dbReference type="ChEBI" id="CHEBI:57288"/>
        <dbReference type="EC" id="2.3.3.13"/>
    </reaction>
</comment>
<comment type="caution">
    <text evidence="7">The sequence shown here is derived from an EMBL/GenBank/DDBJ whole genome shotgun (WGS) entry which is preliminary data.</text>
</comment>
<dbReference type="GO" id="GO:0005739">
    <property type="term" value="C:mitochondrion"/>
    <property type="evidence" value="ECO:0007669"/>
    <property type="project" value="TreeGrafter"/>
</dbReference>
<dbReference type="EC" id="2.3.3.13" evidence="3"/>
<evidence type="ECO:0000256" key="1">
    <source>
        <dbReference type="ARBA" id="ARBA00000064"/>
    </source>
</evidence>
<feature type="domain" description="Pyruvate carboxyltransferase" evidence="6">
    <location>
        <begin position="179"/>
        <end position="276"/>
    </location>
</feature>
<dbReference type="InterPro" id="IPR054692">
    <property type="entry name" value="LeuA-like_post-cat"/>
</dbReference>
<feature type="non-terminal residue" evidence="7">
    <location>
        <position position="1"/>
    </location>
</feature>
<evidence type="ECO:0000256" key="5">
    <source>
        <dbReference type="SAM" id="MobiDB-lite"/>
    </source>
</evidence>
<dbReference type="STRING" id="5539.A0A3E2H5B4"/>
<dbReference type="InterPro" id="IPR000891">
    <property type="entry name" value="PYR_CT"/>
</dbReference>
<gene>
    <name evidence="7" type="ORF">B7463_g7747</name>
</gene>
<evidence type="ECO:0000256" key="3">
    <source>
        <dbReference type="ARBA" id="ARBA00012973"/>
    </source>
</evidence>
<dbReference type="SUPFAM" id="SSF89000">
    <property type="entry name" value="post-HMGL domain-like"/>
    <property type="match status" value="1"/>
</dbReference>
<keyword evidence="4" id="KW-0808">Transferase</keyword>
<evidence type="ECO:0000313" key="8">
    <source>
        <dbReference type="Proteomes" id="UP000258309"/>
    </source>
</evidence>
<comment type="similarity">
    <text evidence="2">Belongs to the alpha-IPM synthase/homocitrate synthase family. LeuA type 2 subfamily.</text>
</comment>
<dbReference type="Proteomes" id="UP000258309">
    <property type="component" value="Unassembled WGS sequence"/>
</dbReference>
<dbReference type="SUPFAM" id="SSF51569">
    <property type="entry name" value="Aldolase"/>
    <property type="match status" value="1"/>
</dbReference>
<dbReference type="Pfam" id="PF22615">
    <property type="entry name" value="IPMS_D2"/>
    <property type="match status" value="1"/>
</dbReference>
<reference evidence="7 8" key="1">
    <citation type="submission" date="2018-05" db="EMBL/GenBank/DDBJ databases">
        <title>Draft genome sequence of Scytalidium lignicola DSM 105466, a ubiquitous saprotrophic fungus.</title>
        <authorList>
            <person name="Buettner E."/>
            <person name="Gebauer A.M."/>
            <person name="Hofrichter M."/>
            <person name="Liers C."/>
            <person name="Kellner H."/>
        </authorList>
    </citation>
    <scope>NUCLEOTIDE SEQUENCE [LARGE SCALE GENOMIC DNA]</scope>
    <source>
        <strain evidence="7 8">DSM 105466</strain>
    </source>
</reference>
<dbReference type="Gene3D" id="3.20.20.70">
    <property type="entry name" value="Aldolase class I"/>
    <property type="match status" value="1"/>
</dbReference>
<evidence type="ECO:0000259" key="6">
    <source>
        <dbReference type="PROSITE" id="PS50991"/>
    </source>
</evidence>
<accession>A0A3E2H5B4</accession>
<feature type="non-terminal residue" evidence="7">
    <location>
        <position position="564"/>
    </location>
</feature>
<dbReference type="Pfam" id="PF00682">
    <property type="entry name" value="HMGL-like"/>
    <property type="match status" value="1"/>
</dbReference>
<dbReference type="PANTHER" id="PTHR46911:SF1">
    <property type="entry name" value="2-ISOPROPYLMALATE SYNTHASE"/>
    <property type="match status" value="1"/>
</dbReference>
<protein>
    <recommendedName>
        <fullName evidence="3">2-isopropylmalate synthase</fullName>
        <ecNumber evidence="3">2.3.3.13</ecNumber>
    </recommendedName>
</protein>
<dbReference type="GO" id="GO:0003852">
    <property type="term" value="F:2-isopropylmalate synthase activity"/>
    <property type="evidence" value="ECO:0007669"/>
    <property type="project" value="UniProtKB-EC"/>
</dbReference>